<keyword evidence="10" id="KW-1185">Reference proteome</keyword>
<dbReference type="AlphaFoldDB" id="A0A7M7P7I6"/>
<evidence type="ECO:0000256" key="5">
    <source>
        <dbReference type="PROSITE-ProRule" id="PRU00723"/>
    </source>
</evidence>
<dbReference type="PANTHER" id="PTHR12675">
    <property type="entry name" value="MUSCLEBLIND-LIKE PROTEIN"/>
    <property type="match status" value="1"/>
</dbReference>
<dbReference type="SMART" id="SM00356">
    <property type="entry name" value="ZnF_C3H1"/>
    <property type="match status" value="3"/>
</dbReference>
<keyword evidence="6" id="KW-0175">Coiled coil</keyword>
<evidence type="ECO:0000256" key="7">
    <source>
        <dbReference type="SAM" id="MobiDB-lite"/>
    </source>
</evidence>
<dbReference type="EnsemblMetazoa" id="XM_030990416">
    <property type="protein sequence ID" value="XP_030846276"/>
    <property type="gene ID" value="LOC115917923"/>
</dbReference>
<dbReference type="OrthoDB" id="250836at2759"/>
<feature type="coiled-coil region" evidence="6">
    <location>
        <begin position="202"/>
        <end position="236"/>
    </location>
</feature>
<dbReference type="RefSeq" id="XP_030846277.1">
    <property type="nucleotide sequence ID" value="XM_030990417.1"/>
</dbReference>
<dbReference type="Pfam" id="PF00642">
    <property type="entry name" value="zf-CCCH"/>
    <property type="match status" value="2"/>
</dbReference>
<feature type="domain" description="C3H1-type" evidence="8">
    <location>
        <begin position="10"/>
        <end position="32"/>
    </location>
</feature>
<dbReference type="KEGG" id="spu:575470"/>
<dbReference type="GO" id="GO:0003723">
    <property type="term" value="F:RNA binding"/>
    <property type="evidence" value="ECO:0000318"/>
    <property type="project" value="GO_Central"/>
</dbReference>
<evidence type="ECO:0000256" key="1">
    <source>
        <dbReference type="ARBA" id="ARBA00022723"/>
    </source>
</evidence>
<dbReference type="GeneID" id="115917923"/>
<keyword evidence="3 5" id="KW-0863">Zinc-finger</keyword>
<evidence type="ECO:0000313" key="10">
    <source>
        <dbReference type="Proteomes" id="UP000007110"/>
    </source>
</evidence>
<feature type="compositionally biased region" description="Basic and acidic residues" evidence="7">
    <location>
        <begin position="182"/>
        <end position="191"/>
    </location>
</feature>
<sequence>MVKNGNEDGVCRDFLRNVCKRGNRCKFRHPEQGEVKKELQFCHDYQNKMCMRSNCKFIHCSKEDEEYYHQTGDLPPGTEESAAKSSSFTEGSDGEIPVCRDYLKGECSRGSSCKYRHMSRGDVEYEQRSRSTSRRPRPSGPPPPPDRYADEYEHERYRRWLEHSRYEDFDRMDRDRFFRDREPREPREAPRDSMGYRSSRDARDFEEENVMLRRKNEELRKTVADLTSTNDVLLEQNARLRALRAEATSAVLQAETHLVNSTAAGPQLSQGRSLGSSTHHTVAATGPLMYPARVSQVPLVGDNSLPAPGTAQGTQLLAAPMQPAVLGVSMAQAQGHQIPMAVGVTASMVTYPMVSQTLRNAAMS</sequence>
<dbReference type="EnsemblMetazoa" id="XM_030974392">
    <property type="protein sequence ID" value="XP_030830252"/>
    <property type="gene ID" value="LOC575470"/>
</dbReference>
<name>A0A7M7P7I6_STRPU</name>
<dbReference type="InterPro" id="IPR000571">
    <property type="entry name" value="Znf_CCCH"/>
</dbReference>
<dbReference type="Pfam" id="PF14608">
    <property type="entry name" value="zf-CCCH_2"/>
    <property type="match status" value="1"/>
</dbReference>
<feature type="region of interest" description="Disordered" evidence="7">
    <location>
        <begin position="68"/>
        <end position="93"/>
    </location>
</feature>
<feature type="region of interest" description="Disordered" evidence="7">
    <location>
        <begin position="118"/>
        <end position="150"/>
    </location>
</feature>
<evidence type="ECO:0000259" key="8">
    <source>
        <dbReference type="PROSITE" id="PS50103"/>
    </source>
</evidence>
<dbReference type="FunFam" id="3.30.1370.210:FF:000024">
    <property type="entry name" value="Predicted protein"/>
    <property type="match status" value="1"/>
</dbReference>
<dbReference type="EnsemblMetazoa" id="XM_030990415">
    <property type="protein sequence ID" value="XP_030846275"/>
    <property type="gene ID" value="LOC115917923"/>
</dbReference>
<keyword evidence="1 5" id="KW-0479">Metal-binding</keyword>
<dbReference type="PROSITE" id="PS50103">
    <property type="entry name" value="ZF_C3H1"/>
    <property type="match status" value="3"/>
</dbReference>
<dbReference type="EnsemblMetazoa" id="XM_030990417">
    <property type="protein sequence ID" value="XP_030846277"/>
    <property type="gene ID" value="LOC115917923"/>
</dbReference>
<dbReference type="InParanoid" id="A0A7M7P7I6"/>
<accession>A0A7M7P7I6</accession>
<feature type="domain" description="C3H1-type" evidence="8">
    <location>
        <begin position="36"/>
        <end position="62"/>
    </location>
</feature>
<feature type="zinc finger region" description="C3H1-type" evidence="5">
    <location>
        <begin position="36"/>
        <end position="62"/>
    </location>
</feature>
<dbReference type="RefSeq" id="XP_030830248.1">
    <property type="nucleotide sequence ID" value="XM_030974388.1"/>
</dbReference>
<dbReference type="RefSeq" id="XP_030846276.1">
    <property type="nucleotide sequence ID" value="XM_030990416.1"/>
</dbReference>
<evidence type="ECO:0000256" key="6">
    <source>
        <dbReference type="SAM" id="Coils"/>
    </source>
</evidence>
<dbReference type="OMA" id="MSGCLSI"/>
<dbReference type="KEGG" id="spu:115917923"/>
<protein>
    <recommendedName>
        <fullName evidence="8">C3H1-type domain-containing protein</fullName>
    </recommendedName>
</protein>
<feature type="zinc finger region" description="C3H1-type" evidence="5">
    <location>
        <begin position="10"/>
        <end position="32"/>
    </location>
</feature>
<dbReference type="RefSeq" id="XP_030846275.1">
    <property type="nucleotide sequence ID" value="XM_030990415.1"/>
</dbReference>
<feature type="domain" description="C3H1-type" evidence="8">
    <location>
        <begin position="93"/>
        <end position="120"/>
    </location>
</feature>
<dbReference type="Gene3D" id="3.30.1370.210">
    <property type="match status" value="2"/>
</dbReference>
<dbReference type="EnsemblMetazoa" id="XM_030974388">
    <property type="protein sequence ID" value="XP_030830248"/>
    <property type="gene ID" value="LOC575470"/>
</dbReference>
<dbReference type="GO" id="GO:0008270">
    <property type="term" value="F:zinc ion binding"/>
    <property type="evidence" value="ECO:0007669"/>
    <property type="project" value="UniProtKB-KW"/>
</dbReference>
<dbReference type="RefSeq" id="XP_030830252.1">
    <property type="nucleotide sequence ID" value="XM_030974392.1"/>
</dbReference>
<dbReference type="GeneID" id="575470"/>
<dbReference type="Proteomes" id="UP000007110">
    <property type="component" value="Unassembled WGS sequence"/>
</dbReference>
<evidence type="ECO:0000256" key="3">
    <source>
        <dbReference type="ARBA" id="ARBA00022771"/>
    </source>
</evidence>
<dbReference type="FunCoup" id="A0A7M7P7I6">
    <property type="interactions" value="1355"/>
</dbReference>
<dbReference type="GO" id="GO:0043484">
    <property type="term" value="P:regulation of RNA splicing"/>
    <property type="evidence" value="ECO:0000318"/>
    <property type="project" value="GO_Central"/>
</dbReference>
<evidence type="ECO:0000256" key="2">
    <source>
        <dbReference type="ARBA" id="ARBA00022737"/>
    </source>
</evidence>
<reference evidence="10" key="1">
    <citation type="submission" date="2015-02" db="EMBL/GenBank/DDBJ databases">
        <title>Genome sequencing for Strongylocentrotus purpuratus.</title>
        <authorList>
            <person name="Murali S."/>
            <person name="Liu Y."/>
            <person name="Vee V."/>
            <person name="English A."/>
            <person name="Wang M."/>
            <person name="Skinner E."/>
            <person name="Han Y."/>
            <person name="Muzny D.M."/>
            <person name="Worley K.C."/>
            <person name="Gibbs R.A."/>
        </authorList>
    </citation>
    <scope>NUCLEOTIDE SEQUENCE</scope>
</reference>
<dbReference type="PANTHER" id="PTHR12675:SF6">
    <property type="entry name" value="ZINC FINGER CCCH DOMAIN-CONTAINING PROTEIN 10"/>
    <property type="match status" value="1"/>
</dbReference>
<organism evidence="9 10">
    <name type="scientific">Strongylocentrotus purpuratus</name>
    <name type="common">Purple sea urchin</name>
    <dbReference type="NCBI Taxonomy" id="7668"/>
    <lineage>
        <taxon>Eukaryota</taxon>
        <taxon>Metazoa</taxon>
        <taxon>Echinodermata</taxon>
        <taxon>Eleutherozoa</taxon>
        <taxon>Echinozoa</taxon>
        <taxon>Echinoidea</taxon>
        <taxon>Euechinoidea</taxon>
        <taxon>Echinacea</taxon>
        <taxon>Camarodonta</taxon>
        <taxon>Echinidea</taxon>
        <taxon>Strongylocentrotidae</taxon>
        <taxon>Strongylocentrotus</taxon>
    </lineage>
</organism>
<keyword evidence="4 5" id="KW-0862">Zinc</keyword>
<feature type="compositionally biased region" description="Basic and acidic residues" evidence="7">
    <location>
        <begin position="119"/>
        <end position="129"/>
    </location>
</feature>
<evidence type="ECO:0000313" key="9">
    <source>
        <dbReference type="EnsemblMetazoa" id="XP_030846275"/>
    </source>
</evidence>
<evidence type="ECO:0000256" key="4">
    <source>
        <dbReference type="ARBA" id="ARBA00022833"/>
    </source>
</evidence>
<feature type="region of interest" description="Disordered" evidence="7">
    <location>
        <begin position="182"/>
        <end position="202"/>
    </location>
</feature>
<reference evidence="9" key="2">
    <citation type="submission" date="2021-01" db="UniProtKB">
        <authorList>
            <consortium name="EnsemblMetazoa"/>
        </authorList>
    </citation>
    <scope>IDENTIFICATION</scope>
</reference>
<proteinExistence type="predicted"/>
<keyword evidence="2" id="KW-0677">Repeat</keyword>
<feature type="zinc finger region" description="C3H1-type" evidence="5">
    <location>
        <begin position="93"/>
        <end position="120"/>
    </location>
</feature>